<sequence length="1218" mass="139318">MSVAVRNELEGSLKGLAEHLEQQQDVEQADKVKDLLERSTTEELFIAMCGHFSAGKSTLINTLAGEPLLPSSPIPTSANLVVIRYGERGATIRYRNGKQASVSMDELEQYCKNGEDIEQVLITAPSPLLRNGLCLLDTPGVDSTDPAHAQSTQSAIHLADVVLFVTDYNHVQSEQNFMFLKQLSDWEKPCVVVVNQVDKHREEELAFTAFQREVNQSLEQWELHPAGVLYVSAKNENAPHNEWHSLLKLLQQCAQQVEQLRLHTLTRSVRGIIRQHMQEMQRRTEQRKQELSLDAETIEQWLQRKDELEQELHDIEQSQSSWLRDRQEEMTKLLGNANIIPAVTRDRMHAVIESRQTNFKAGWLFAGAKTEKERENRLNALFNDFSEQIRVHLDKHVQDTLNRWMEEAGWNDQEWKEALQAVSFPLTPEWLVQQIQPGALATGEYTMTYANSVSDKVKQHVRREVFQLLDRMGKRHTEEAEPVKKELLHALEEARSQLQAKEQSDRWDRELREEEARLYQAWPLPGESVEHLMTSWLNEERKSIKANDRAEGEQVPSAASESNGSSSQARSSIGTASSETIPSFKSDILQVKDRGNSAIAQRMLKAAKRLGSFPGFEPKRKHLQEKAIRMQNRQFTVALFGAFSAGKSSFINALLGEPLLPVSPAPTTAAVNRVMMPPEEAGHKQARVVFKSSQQIEEELLRSLTLLGENASGTEEALRIIRSLELTDIPPKAKMNYSFLRAAEKGWNEQSVYLGQERLVDYDQYIQYAATESYSCFVDYIELYYESPLTKAGLVLVDTPGADSINARHTGVAYHYLKNADAVIFVTYYNHAFSLADRDFLKQMSQVKSRDELNHLFFVLNAADLAGDEEELQQVQDYVRNQLQSSEIVSPRLFPVSSRMAVQGKVETSSELYNASGLEAFEASFYRFVFEDLAALAVESGRKELKELTESLNVFAAEAQGDRHQRLEELKKLKERTELLKQKTAEWSDTFSRDSIDNELGELMYYIRQRCMYRYHERFAASFNPAVLNQQTKDNRQMLWICWQDLLQELSTYFTREMQTLGSRMERFLTDLAQKETNKLLAVLDPGSRKLAEREHVAVELQVFEQVIELRDESVDPKKLVSYYKNPKSFFEGTGRDEMKTQLEPAVSALLEQHGSEWETVLAEKYQEKLIQAVESAANETVSSLQHYSSGLEHTFAQDGMLPQILRFIEEIEEWLEV</sequence>
<evidence type="ECO:0000256" key="3">
    <source>
        <dbReference type="ARBA" id="ARBA00022801"/>
    </source>
</evidence>
<name>A0ABW1ILT8_9BACL</name>
<evidence type="ECO:0000256" key="7">
    <source>
        <dbReference type="SAM" id="MobiDB-lite"/>
    </source>
</evidence>
<dbReference type="InterPro" id="IPR027417">
    <property type="entry name" value="P-loop_NTPase"/>
</dbReference>
<comment type="caution">
    <text evidence="9">The sequence shown here is derived from an EMBL/GenBank/DDBJ whole genome shotgun (WGS) entry which is preliminary data.</text>
</comment>
<feature type="region of interest" description="Disordered" evidence="7">
    <location>
        <begin position="546"/>
        <end position="578"/>
    </location>
</feature>
<feature type="compositionally biased region" description="Low complexity" evidence="7">
    <location>
        <begin position="557"/>
        <end position="578"/>
    </location>
</feature>
<comment type="subcellular location">
    <subcellularLocation>
        <location evidence="1">Membrane</location>
    </subcellularLocation>
</comment>
<dbReference type="CDD" id="cd00882">
    <property type="entry name" value="Ras_like_GTPase"/>
    <property type="match status" value="1"/>
</dbReference>
<keyword evidence="2" id="KW-0547">Nucleotide-binding</keyword>
<evidence type="ECO:0000256" key="1">
    <source>
        <dbReference type="ARBA" id="ARBA00004370"/>
    </source>
</evidence>
<reference evidence="10" key="1">
    <citation type="journal article" date="2019" name="Int. J. Syst. Evol. Microbiol.">
        <title>The Global Catalogue of Microorganisms (GCM) 10K type strain sequencing project: providing services to taxonomists for standard genome sequencing and annotation.</title>
        <authorList>
            <consortium name="The Broad Institute Genomics Platform"/>
            <consortium name="The Broad Institute Genome Sequencing Center for Infectious Disease"/>
            <person name="Wu L."/>
            <person name="Ma J."/>
        </authorList>
    </citation>
    <scope>NUCLEOTIDE SEQUENCE [LARGE SCALE GENOMIC DNA]</scope>
    <source>
        <strain evidence="10">CCM 8749</strain>
    </source>
</reference>
<dbReference type="PANTHER" id="PTHR10465:SF0">
    <property type="entry name" value="SARCALUMENIN"/>
    <property type="match status" value="1"/>
</dbReference>
<evidence type="ECO:0000256" key="4">
    <source>
        <dbReference type="ARBA" id="ARBA00023134"/>
    </source>
</evidence>
<dbReference type="InterPro" id="IPR027094">
    <property type="entry name" value="Mitofusin_fam"/>
</dbReference>
<evidence type="ECO:0000313" key="9">
    <source>
        <dbReference type="EMBL" id="MFC5986044.1"/>
    </source>
</evidence>
<dbReference type="Proteomes" id="UP001596250">
    <property type="component" value="Unassembled WGS sequence"/>
</dbReference>
<keyword evidence="6" id="KW-0175">Coiled coil</keyword>
<dbReference type="SUPFAM" id="SSF52540">
    <property type="entry name" value="P-loop containing nucleoside triphosphate hydrolases"/>
    <property type="match status" value="2"/>
</dbReference>
<feature type="coiled-coil region" evidence="6">
    <location>
        <begin position="291"/>
        <end position="325"/>
    </location>
</feature>
<gene>
    <name evidence="9" type="ORF">ACFPXP_06315</name>
</gene>
<dbReference type="Gene3D" id="3.40.50.300">
    <property type="entry name" value="P-loop containing nucleotide triphosphate hydrolases"/>
    <property type="match status" value="2"/>
</dbReference>
<organism evidence="9 10">
    <name type="scientific">Marinicrinis lubricantis</name>
    <dbReference type="NCBI Taxonomy" id="2086470"/>
    <lineage>
        <taxon>Bacteria</taxon>
        <taxon>Bacillati</taxon>
        <taxon>Bacillota</taxon>
        <taxon>Bacilli</taxon>
        <taxon>Bacillales</taxon>
        <taxon>Paenibacillaceae</taxon>
    </lineage>
</organism>
<feature type="domain" description="Dynamin N-terminal" evidence="8">
    <location>
        <begin position="637"/>
        <end position="862"/>
    </location>
</feature>
<dbReference type="CDD" id="cd09912">
    <property type="entry name" value="DLP_2"/>
    <property type="match status" value="2"/>
</dbReference>
<dbReference type="InterPro" id="IPR045063">
    <property type="entry name" value="Dynamin_N"/>
</dbReference>
<feature type="coiled-coil region" evidence="6">
    <location>
        <begin position="484"/>
        <end position="517"/>
    </location>
</feature>
<feature type="domain" description="Dynamin N-terminal" evidence="8">
    <location>
        <begin position="46"/>
        <end position="196"/>
    </location>
</feature>
<dbReference type="EMBL" id="JBHSQV010000035">
    <property type="protein sequence ID" value="MFC5986044.1"/>
    <property type="molecule type" value="Genomic_DNA"/>
</dbReference>
<evidence type="ECO:0000259" key="8">
    <source>
        <dbReference type="Pfam" id="PF00350"/>
    </source>
</evidence>
<evidence type="ECO:0000256" key="5">
    <source>
        <dbReference type="ARBA" id="ARBA00023136"/>
    </source>
</evidence>
<dbReference type="PANTHER" id="PTHR10465">
    <property type="entry name" value="TRANSMEMBRANE GTPASE FZO1"/>
    <property type="match status" value="1"/>
</dbReference>
<evidence type="ECO:0000256" key="2">
    <source>
        <dbReference type="ARBA" id="ARBA00022741"/>
    </source>
</evidence>
<feature type="coiled-coil region" evidence="6">
    <location>
        <begin position="956"/>
        <end position="983"/>
    </location>
</feature>
<keyword evidence="5" id="KW-0472">Membrane</keyword>
<keyword evidence="10" id="KW-1185">Reference proteome</keyword>
<evidence type="ECO:0000256" key="6">
    <source>
        <dbReference type="SAM" id="Coils"/>
    </source>
</evidence>
<proteinExistence type="predicted"/>
<evidence type="ECO:0000313" key="10">
    <source>
        <dbReference type="Proteomes" id="UP001596250"/>
    </source>
</evidence>
<accession>A0ABW1ILT8</accession>
<protein>
    <submittedName>
        <fullName evidence="9">Dynamin family protein</fullName>
    </submittedName>
</protein>
<dbReference type="Pfam" id="PF00350">
    <property type="entry name" value="Dynamin_N"/>
    <property type="match status" value="2"/>
</dbReference>
<keyword evidence="3" id="KW-0378">Hydrolase</keyword>
<dbReference type="RefSeq" id="WP_379893364.1">
    <property type="nucleotide sequence ID" value="NZ_CBCSCT010000004.1"/>
</dbReference>
<keyword evidence="4" id="KW-0342">GTP-binding</keyword>